<name>A0A8T2LBS0_ASTMX</name>
<dbReference type="EMBL" id="JAICCE010000014">
    <property type="protein sequence ID" value="KAG9268237.1"/>
    <property type="molecule type" value="Genomic_DNA"/>
</dbReference>
<keyword evidence="7" id="KW-1015">Disulfide bond</keyword>
<gene>
    <name evidence="12" type="ORF">AMEX_G17187</name>
</gene>
<keyword evidence="6" id="KW-0472">Membrane</keyword>
<dbReference type="GO" id="GO:0042102">
    <property type="term" value="P:positive regulation of T cell proliferation"/>
    <property type="evidence" value="ECO:0007669"/>
    <property type="project" value="TreeGrafter"/>
</dbReference>
<dbReference type="GO" id="GO:0009897">
    <property type="term" value="C:external side of plasma membrane"/>
    <property type="evidence" value="ECO:0007669"/>
    <property type="project" value="TreeGrafter"/>
</dbReference>
<dbReference type="PANTHER" id="PTHR25466">
    <property type="entry name" value="T-LYMPHOCYTE ACTIVATION ANTIGEN"/>
    <property type="match status" value="1"/>
</dbReference>
<proteinExistence type="predicted"/>
<dbReference type="InterPro" id="IPR003599">
    <property type="entry name" value="Ig_sub"/>
</dbReference>
<evidence type="ECO:0000259" key="11">
    <source>
        <dbReference type="PROSITE" id="PS50835"/>
    </source>
</evidence>
<dbReference type="GO" id="GO:0007166">
    <property type="term" value="P:cell surface receptor signaling pathway"/>
    <property type="evidence" value="ECO:0007669"/>
    <property type="project" value="TreeGrafter"/>
</dbReference>
<dbReference type="SUPFAM" id="SSF48726">
    <property type="entry name" value="Immunoglobulin"/>
    <property type="match status" value="2"/>
</dbReference>
<evidence type="ECO:0000256" key="8">
    <source>
        <dbReference type="ARBA" id="ARBA00023170"/>
    </source>
</evidence>
<feature type="domain" description="Ig-like" evidence="11">
    <location>
        <begin position="76"/>
        <end position="171"/>
    </location>
</feature>
<reference evidence="12 13" key="1">
    <citation type="submission" date="2021-07" db="EMBL/GenBank/DDBJ databases">
        <authorList>
            <person name="Imarazene B."/>
            <person name="Zahm M."/>
            <person name="Klopp C."/>
            <person name="Cabau C."/>
            <person name="Beille S."/>
            <person name="Jouanno E."/>
            <person name="Castinel A."/>
            <person name="Lluch J."/>
            <person name="Gil L."/>
            <person name="Kuchtly C."/>
            <person name="Lopez Roques C."/>
            <person name="Donnadieu C."/>
            <person name="Parrinello H."/>
            <person name="Journot L."/>
            <person name="Du K."/>
            <person name="Schartl M."/>
            <person name="Retaux S."/>
            <person name="Guiguen Y."/>
        </authorList>
    </citation>
    <scope>NUCLEOTIDE SEQUENCE [LARGE SCALE GENOMIC DNA]</scope>
    <source>
        <strain evidence="12">Pach_M1</strain>
        <tissue evidence="12">Testis</tissue>
    </source>
</reference>
<dbReference type="InterPro" id="IPR013106">
    <property type="entry name" value="Ig_V-set"/>
</dbReference>
<keyword evidence="8" id="KW-0675">Receptor</keyword>
<accession>A0A8T2LBS0</accession>
<keyword evidence="5" id="KW-1133">Transmembrane helix</keyword>
<evidence type="ECO:0000256" key="10">
    <source>
        <dbReference type="ARBA" id="ARBA00023319"/>
    </source>
</evidence>
<evidence type="ECO:0000256" key="1">
    <source>
        <dbReference type="ARBA" id="ARBA00004251"/>
    </source>
</evidence>
<evidence type="ECO:0000256" key="6">
    <source>
        <dbReference type="ARBA" id="ARBA00023136"/>
    </source>
</evidence>
<dbReference type="GO" id="GO:0071222">
    <property type="term" value="P:cellular response to lipopolysaccharide"/>
    <property type="evidence" value="ECO:0007669"/>
    <property type="project" value="TreeGrafter"/>
</dbReference>
<evidence type="ECO:0000256" key="4">
    <source>
        <dbReference type="ARBA" id="ARBA00022729"/>
    </source>
</evidence>
<evidence type="ECO:0000256" key="7">
    <source>
        <dbReference type="ARBA" id="ARBA00023157"/>
    </source>
</evidence>
<dbReference type="PANTHER" id="PTHR25466:SF14">
    <property type="entry name" value="BUTYROPHILIN SUBFAMILY 2 MEMBER A2-LIKE-RELATED"/>
    <property type="match status" value="1"/>
</dbReference>
<evidence type="ECO:0000313" key="13">
    <source>
        <dbReference type="Proteomes" id="UP000752171"/>
    </source>
</evidence>
<keyword evidence="4" id="KW-0732">Signal</keyword>
<dbReference type="InterPro" id="IPR007110">
    <property type="entry name" value="Ig-like_dom"/>
</dbReference>
<evidence type="ECO:0000313" key="12">
    <source>
        <dbReference type="EMBL" id="KAG9268237.1"/>
    </source>
</evidence>
<comment type="caution">
    <text evidence="12">The sequence shown here is derived from an EMBL/GenBank/DDBJ whole genome shotgun (WGS) entry which is preliminary data.</text>
</comment>
<evidence type="ECO:0000256" key="3">
    <source>
        <dbReference type="ARBA" id="ARBA00022692"/>
    </source>
</evidence>
<evidence type="ECO:0000256" key="2">
    <source>
        <dbReference type="ARBA" id="ARBA00022475"/>
    </source>
</evidence>
<organism evidence="12 13">
    <name type="scientific">Astyanax mexicanus</name>
    <name type="common">Blind cave fish</name>
    <name type="synonym">Astyanax fasciatus mexicanus</name>
    <dbReference type="NCBI Taxonomy" id="7994"/>
    <lineage>
        <taxon>Eukaryota</taxon>
        <taxon>Metazoa</taxon>
        <taxon>Chordata</taxon>
        <taxon>Craniata</taxon>
        <taxon>Vertebrata</taxon>
        <taxon>Euteleostomi</taxon>
        <taxon>Actinopterygii</taxon>
        <taxon>Neopterygii</taxon>
        <taxon>Teleostei</taxon>
        <taxon>Ostariophysi</taxon>
        <taxon>Characiformes</taxon>
        <taxon>Characoidei</taxon>
        <taxon>Acestrorhamphidae</taxon>
        <taxon>Acestrorhamphinae</taxon>
        <taxon>Astyanax</taxon>
    </lineage>
</organism>
<dbReference type="AlphaFoldDB" id="A0A8T2LBS0"/>
<dbReference type="SMART" id="SM00406">
    <property type="entry name" value="IGv"/>
    <property type="match status" value="2"/>
</dbReference>
<dbReference type="Proteomes" id="UP000752171">
    <property type="component" value="Unassembled WGS sequence"/>
</dbReference>
<dbReference type="Pfam" id="PF07686">
    <property type="entry name" value="V-set"/>
    <property type="match status" value="2"/>
</dbReference>
<protein>
    <submittedName>
        <fullName evidence="12">Butyrophilin subfamily 1 member A1-like isoform X1</fullName>
    </submittedName>
</protein>
<dbReference type="PROSITE" id="PS50835">
    <property type="entry name" value="IG_LIKE"/>
    <property type="match status" value="2"/>
</dbReference>
<feature type="domain" description="Ig-like" evidence="11">
    <location>
        <begin position="175"/>
        <end position="285"/>
    </location>
</feature>
<dbReference type="InterPro" id="IPR036179">
    <property type="entry name" value="Ig-like_dom_sf"/>
</dbReference>
<dbReference type="GO" id="GO:0031295">
    <property type="term" value="P:T cell costimulation"/>
    <property type="evidence" value="ECO:0007669"/>
    <property type="project" value="TreeGrafter"/>
</dbReference>
<keyword evidence="10" id="KW-0393">Immunoglobulin domain</keyword>
<keyword evidence="2" id="KW-1003">Cell membrane</keyword>
<dbReference type="InterPro" id="IPR051713">
    <property type="entry name" value="T-cell_Activation_Regulation"/>
</dbReference>
<dbReference type="GO" id="GO:0042130">
    <property type="term" value="P:negative regulation of T cell proliferation"/>
    <property type="evidence" value="ECO:0007669"/>
    <property type="project" value="TreeGrafter"/>
</dbReference>
<evidence type="ECO:0000256" key="5">
    <source>
        <dbReference type="ARBA" id="ARBA00022989"/>
    </source>
</evidence>
<keyword evidence="3" id="KW-0812">Transmembrane</keyword>
<dbReference type="GO" id="GO:0006955">
    <property type="term" value="P:immune response"/>
    <property type="evidence" value="ECO:0007669"/>
    <property type="project" value="TreeGrafter"/>
</dbReference>
<evidence type="ECO:0000256" key="9">
    <source>
        <dbReference type="ARBA" id="ARBA00023180"/>
    </source>
</evidence>
<comment type="subcellular location">
    <subcellularLocation>
        <location evidence="1">Cell membrane</location>
        <topology evidence="1">Single-pass type I membrane protein</topology>
    </subcellularLocation>
</comment>
<dbReference type="Gene3D" id="2.60.40.10">
    <property type="entry name" value="Immunoglobulins"/>
    <property type="match status" value="2"/>
</dbReference>
<sequence>MLPPIHVKSATASFQTAADAALASSKRTRRKAQRLDSQLTDTLCWTLGITMLMQLAYVSSVLGVLSASVVKDVKVGDSVTLPCKDHELKDRPVEQLDVQWRLGEQLVSRLYRGQINYGINYRNRTELPAEGSSRGDFSLIITHTQHGDSGVYQCAIRRKNQEEPLGEVELRVEAPHYPSAVFVKVGEDVVLPCFGRVDWWGPDAELVRWNREDSDQTEVLQWEKGSFYVNPQFADRASLREEGIVQDYLPLVLKNPRQEDKGLYVCLFVKDQKIKQAAKINLTVTDHMTQVRAEFGTSVLLPLHSTSAVSVWFLPDGGNDTVRVCEVEEGQLKCEAEYTHRTVLNNDFLELKNLLLLDSGTFSVMERDSQRTVSVLILQVFRTPPLPSSGTDSTSP</sequence>
<keyword evidence="9" id="KW-0325">Glycoprotein</keyword>
<dbReference type="InterPro" id="IPR013783">
    <property type="entry name" value="Ig-like_fold"/>
</dbReference>
<dbReference type="SMART" id="SM00409">
    <property type="entry name" value="IG"/>
    <property type="match status" value="2"/>
</dbReference>